<evidence type="ECO:0000313" key="2">
    <source>
        <dbReference type="EMBL" id="ETR73788.1"/>
    </source>
</evidence>
<dbReference type="Proteomes" id="UP000189670">
    <property type="component" value="Unassembled WGS sequence"/>
</dbReference>
<sequence>MKSYQQVIKRIDGECQIIDVLIKRALHAWKEGSKQPDMQNVFLDSVALNLHGFYTGIERLFELIARYIDGDLPSGKDWHIALLNQISNHYKDQRPAVISSNTKLKLDEFRRFRHLVRNVYTISLAPEKMKTMMTNLPDLWKQLVAELHAFSEFLDDVIKTNEKRSGH</sequence>
<evidence type="ECO:0000313" key="3">
    <source>
        <dbReference type="Proteomes" id="UP000189670"/>
    </source>
</evidence>
<dbReference type="AlphaFoldDB" id="A0A1V1PG91"/>
<feature type="domain" description="HepT-like" evidence="1">
    <location>
        <begin position="46"/>
        <end position="153"/>
    </location>
</feature>
<dbReference type="InterPro" id="IPR048769">
    <property type="entry name" value="HepT-like_dom"/>
</dbReference>
<organism evidence="2 3">
    <name type="scientific">Candidatus Magnetoglobus multicellularis str. Araruama</name>
    <dbReference type="NCBI Taxonomy" id="890399"/>
    <lineage>
        <taxon>Bacteria</taxon>
        <taxon>Pseudomonadati</taxon>
        <taxon>Thermodesulfobacteriota</taxon>
        <taxon>Desulfobacteria</taxon>
        <taxon>Desulfobacterales</taxon>
        <taxon>Desulfobacteraceae</taxon>
        <taxon>Candidatus Magnetoglobus</taxon>
    </lineage>
</organism>
<protein>
    <recommendedName>
        <fullName evidence="1">HepT-like domain-containing protein</fullName>
    </recommendedName>
</protein>
<gene>
    <name evidence="2" type="ORF">OMM_00682</name>
</gene>
<reference evidence="3" key="1">
    <citation type="submission" date="2012-11" db="EMBL/GenBank/DDBJ databases">
        <authorList>
            <person name="Lucero-Rivera Y.E."/>
            <person name="Tovar-Ramirez D."/>
        </authorList>
    </citation>
    <scope>NUCLEOTIDE SEQUENCE [LARGE SCALE GENOMIC DNA]</scope>
    <source>
        <strain evidence="3">Araruama</strain>
    </source>
</reference>
<accession>A0A1V1PG91</accession>
<evidence type="ECO:0000259" key="1">
    <source>
        <dbReference type="Pfam" id="PF20797"/>
    </source>
</evidence>
<comment type="caution">
    <text evidence="2">The sequence shown here is derived from an EMBL/GenBank/DDBJ whole genome shotgun (WGS) entry which is preliminary data.</text>
</comment>
<dbReference type="EMBL" id="ATBP01000038">
    <property type="protein sequence ID" value="ETR73788.1"/>
    <property type="molecule type" value="Genomic_DNA"/>
</dbReference>
<dbReference type="Pfam" id="PF20797">
    <property type="entry name" value="HepT-like_2"/>
    <property type="match status" value="1"/>
</dbReference>
<name>A0A1V1PG91_9BACT</name>
<proteinExistence type="predicted"/>